<keyword evidence="2" id="KW-1185">Reference proteome</keyword>
<protein>
    <submittedName>
        <fullName evidence="1">Uncharacterized protein</fullName>
    </submittedName>
</protein>
<reference evidence="1" key="1">
    <citation type="submission" date="2022-10" db="EMBL/GenBank/DDBJ databases">
        <title>Culturing micro-colonial fungi from biological soil crusts in the Mojave desert and describing Neophaeococcomyces mojavensis, and introducing the new genera and species Taxawa tesnikishii.</title>
        <authorList>
            <person name="Kurbessoian T."/>
            <person name="Stajich J.E."/>
        </authorList>
    </citation>
    <scope>NUCLEOTIDE SEQUENCE</scope>
    <source>
        <strain evidence="1">TK_41</strain>
    </source>
</reference>
<proteinExistence type="predicted"/>
<dbReference type="Proteomes" id="UP001172673">
    <property type="component" value="Unassembled WGS sequence"/>
</dbReference>
<name>A0AA38XGY3_9EURO</name>
<accession>A0AA38XGY3</accession>
<evidence type="ECO:0000313" key="1">
    <source>
        <dbReference type="EMBL" id="KAJ9613232.1"/>
    </source>
</evidence>
<gene>
    <name evidence="1" type="ORF">H2200_003174</name>
</gene>
<dbReference type="EMBL" id="JAPDRK010000004">
    <property type="protein sequence ID" value="KAJ9613232.1"/>
    <property type="molecule type" value="Genomic_DNA"/>
</dbReference>
<evidence type="ECO:0000313" key="2">
    <source>
        <dbReference type="Proteomes" id="UP001172673"/>
    </source>
</evidence>
<dbReference type="AlphaFoldDB" id="A0AA38XGY3"/>
<sequence>MFNPNAKPFGATLPTLATSQHSQVRQEADYIQERIVASTVLCRKLTSEIKKGEKRLGKAREDGCSEEPIISLKKKIKKQRSRLNRGARNQQLLEERLRAILGEIEKLEQRQWRRSAPQLYTPQNMGAGHTANPQYDVFWSMHPQPPTPALCPPPMLPLHMQGPYHPVVGYVPRAPVLQPVQVPRLAYTQPKQQIVPFLDGMEMSPADTMSPYDLTGPTSFPVAHNFDLADGVDNMQISDVQPMATQSHGSNLSLIASMPDNQSAAIRLQRAARKGKE</sequence>
<organism evidence="1 2">
    <name type="scientific">Cladophialophora chaetospira</name>
    <dbReference type="NCBI Taxonomy" id="386627"/>
    <lineage>
        <taxon>Eukaryota</taxon>
        <taxon>Fungi</taxon>
        <taxon>Dikarya</taxon>
        <taxon>Ascomycota</taxon>
        <taxon>Pezizomycotina</taxon>
        <taxon>Eurotiomycetes</taxon>
        <taxon>Chaetothyriomycetidae</taxon>
        <taxon>Chaetothyriales</taxon>
        <taxon>Herpotrichiellaceae</taxon>
        <taxon>Cladophialophora</taxon>
    </lineage>
</organism>
<comment type="caution">
    <text evidence="1">The sequence shown here is derived from an EMBL/GenBank/DDBJ whole genome shotgun (WGS) entry which is preliminary data.</text>
</comment>